<accession>A0ABW2NLR8</accession>
<reference evidence="2" key="1">
    <citation type="journal article" date="2019" name="Int. J. Syst. Evol. Microbiol.">
        <title>The Global Catalogue of Microorganisms (GCM) 10K type strain sequencing project: providing services to taxonomists for standard genome sequencing and annotation.</title>
        <authorList>
            <consortium name="The Broad Institute Genomics Platform"/>
            <consortium name="The Broad Institute Genome Sequencing Center for Infectious Disease"/>
            <person name="Wu L."/>
            <person name="Ma J."/>
        </authorList>
    </citation>
    <scope>NUCLEOTIDE SEQUENCE [LARGE SCALE GENOMIC DNA]</scope>
    <source>
        <strain evidence="2">NBRC 106396</strain>
    </source>
</reference>
<organism evidence="1 2">
    <name type="scientific">Fictibacillus iocasae</name>
    <dbReference type="NCBI Taxonomy" id="2715437"/>
    <lineage>
        <taxon>Bacteria</taxon>
        <taxon>Bacillati</taxon>
        <taxon>Bacillota</taxon>
        <taxon>Bacilli</taxon>
        <taxon>Bacillales</taxon>
        <taxon>Fictibacillaceae</taxon>
        <taxon>Fictibacillus</taxon>
    </lineage>
</organism>
<dbReference type="EMBL" id="JBHTCP010000013">
    <property type="protein sequence ID" value="MFC7371376.1"/>
    <property type="molecule type" value="Genomic_DNA"/>
</dbReference>
<dbReference type="Proteomes" id="UP001596549">
    <property type="component" value="Unassembled WGS sequence"/>
</dbReference>
<dbReference type="RefSeq" id="WP_379747887.1">
    <property type="nucleotide sequence ID" value="NZ_JBHTCP010000013.1"/>
</dbReference>
<comment type="caution">
    <text evidence="1">The sequence shown here is derived from an EMBL/GenBank/DDBJ whole genome shotgun (WGS) entry which is preliminary data.</text>
</comment>
<sequence length="252" mass="28490">MIFSLIKAEKNDRQADKINVKAFEKVATAEERKNQVEKDSRMSLEKLTNRKKGILVTSMKDFVVTYEKIMKIDLIESKELHSIGLLPNLIQDIRSMATIAIMKKKTPPANVISILGPIIEFTNSDLNLSAATLRRKQANVVDSQVETICIALEAIQKRADKISELLAKLNLLFRKSIETVKKIIISKGNNRSFYTREDKEQIMTCVNFATTIKTIIDTPLIDESGEMTLQSIKAIETGEEYLVKINNLLSDM</sequence>
<name>A0ABW2NLR8_9BACL</name>
<evidence type="ECO:0000313" key="2">
    <source>
        <dbReference type="Proteomes" id="UP001596549"/>
    </source>
</evidence>
<protein>
    <submittedName>
        <fullName evidence="1">Uncharacterized protein</fullName>
    </submittedName>
</protein>
<keyword evidence="2" id="KW-1185">Reference proteome</keyword>
<proteinExistence type="predicted"/>
<gene>
    <name evidence="1" type="ORF">ACFQPF_06790</name>
</gene>
<evidence type="ECO:0000313" key="1">
    <source>
        <dbReference type="EMBL" id="MFC7371376.1"/>
    </source>
</evidence>